<evidence type="ECO:0000256" key="1">
    <source>
        <dbReference type="SAM" id="MobiDB-lite"/>
    </source>
</evidence>
<comment type="caution">
    <text evidence="2">The sequence shown here is derived from an EMBL/GenBank/DDBJ whole genome shotgun (WGS) entry which is preliminary data.</text>
</comment>
<gene>
    <name evidence="2" type="ORF">V1633_03430</name>
</gene>
<feature type="region of interest" description="Disordered" evidence="1">
    <location>
        <begin position="22"/>
        <end position="45"/>
    </location>
</feature>
<organism evidence="2 3">
    <name type="scientific">Plantactinospora sonchi</name>
    <dbReference type="NCBI Taxonomy" id="1544735"/>
    <lineage>
        <taxon>Bacteria</taxon>
        <taxon>Bacillati</taxon>
        <taxon>Actinomycetota</taxon>
        <taxon>Actinomycetes</taxon>
        <taxon>Micromonosporales</taxon>
        <taxon>Micromonosporaceae</taxon>
        <taxon>Plantactinospora</taxon>
    </lineage>
</organism>
<evidence type="ECO:0000313" key="2">
    <source>
        <dbReference type="EMBL" id="MEE6257541.1"/>
    </source>
</evidence>
<reference evidence="2 3" key="1">
    <citation type="submission" date="2024-01" db="EMBL/GenBank/DDBJ databases">
        <title>Genome insights into Plantactinospora sonchi sp. nov.</title>
        <authorList>
            <person name="Wang L."/>
        </authorList>
    </citation>
    <scope>NUCLEOTIDE SEQUENCE [LARGE SCALE GENOMIC DNA]</scope>
    <source>
        <strain evidence="2 3">NEAU-QY2</strain>
    </source>
</reference>
<sequence length="206" mass="21886">MPPPDDAAPAHPWQPRPAEIAAEAARTEAEARAARQRAEARRWGGRIPSERICSLPANARALARLDRDLIDALDASTPEQQRDIARWAARQACGLAGLDAFGVVAAALAAMDRGEPPPPPLGDTMRAWRHVSTDPHVPRTVVTTSDGTPNFSQQALALSALRAAVREDPLVAAVDALHAAAYTHGQDWARLVAQARATFAVLAGPT</sequence>
<accession>A0ABU7RM58</accession>
<evidence type="ECO:0000313" key="3">
    <source>
        <dbReference type="Proteomes" id="UP001332243"/>
    </source>
</evidence>
<dbReference type="RefSeq" id="WP_331212669.1">
    <property type="nucleotide sequence ID" value="NZ_JAZGQK010000003.1"/>
</dbReference>
<protein>
    <recommendedName>
        <fullName evidence="4">DUF222 domain-containing protein</fullName>
    </recommendedName>
</protein>
<dbReference type="EMBL" id="JAZGQK010000003">
    <property type="protein sequence ID" value="MEE6257541.1"/>
    <property type="molecule type" value="Genomic_DNA"/>
</dbReference>
<evidence type="ECO:0008006" key="4">
    <source>
        <dbReference type="Google" id="ProtNLM"/>
    </source>
</evidence>
<dbReference type="Proteomes" id="UP001332243">
    <property type="component" value="Unassembled WGS sequence"/>
</dbReference>
<keyword evidence="3" id="KW-1185">Reference proteome</keyword>
<proteinExistence type="predicted"/>
<feature type="compositionally biased region" description="Basic and acidic residues" evidence="1">
    <location>
        <begin position="25"/>
        <end position="42"/>
    </location>
</feature>
<name>A0ABU7RM58_9ACTN</name>